<organism evidence="2 3">
    <name type="scientific">Oceanococcus atlanticus</name>
    <dbReference type="NCBI Taxonomy" id="1317117"/>
    <lineage>
        <taxon>Bacteria</taxon>
        <taxon>Pseudomonadati</taxon>
        <taxon>Pseudomonadota</taxon>
        <taxon>Gammaproteobacteria</taxon>
        <taxon>Chromatiales</taxon>
        <taxon>Oceanococcaceae</taxon>
        <taxon>Oceanococcus</taxon>
    </lineage>
</organism>
<dbReference type="RefSeq" id="WP_083560546.1">
    <property type="nucleotide sequence ID" value="NZ_AQQV01000001.1"/>
</dbReference>
<keyword evidence="1" id="KW-0472">Membrane</keyword>
<dbReference type="STRING" id="1317117.ATO7_06150"/>
<accession>A0A1Y1SJR4</accession>
<protein>
    <submittedName>
        <fullName evidence="2">Uncharacterized protein</fullName>
    </submittedName>
</protein>
<evidence type="ECO:0000313" key="3">
    <source>
        <dbReference type="Proteomes" id="UP000192342"/>
    </source>
</evidence>
<proteinExistence type="predicted"/>
<reference evidence="2 3" key="1">
    <citation type="submission" date="2013-04" db="EMBL/GenBank/DDBJ databases">
        <title>Oceanococcus atlanticus 22II-S10r2 Genome Sequencing.</title>
        <authorList>
            <person name="Lai Q."/>
            <person name="Li G."/>
            <person name="Shao Z."/>
        </authorList>
    </citation>
    <scope>NUCLEOTIDE SEQUENCE [LARGE SCALE GENOMIC DNA]</scope>
    <source>
        <strain evidence="2 3">22II-S10r2</strain>
    </source>
</reference>
<name>A0A1Y1SJR4_9GAMM</name>
<feature type="transmembrane region" description="Helical" evidence="1">
    <location>
        <begin position="6"/>
        <end position="26"/>
    </location>
</feature>
<gene>
    <name evidence="2" type="ORF">ATO7_06150</name>
</gene>
<sequence>MQAAIFGLIGTAIGGAITIIVAIIKFRQEISLWKQQFQRQNELERDKLKLERYAGFLGAYYYIEGAIEDLIDILDQAGDDAASRLSLVVSDPTFEKACATINNEKGWIALVSNSVDIVHKINELEKAQDQLFSIGSKAKTEGTDLNEILQEIRLKQQEIKPIATSVVALLKDDAKST</sequence>
<dbReference type="EMBL" id="AQQV01000001">
    <property type="protein sequence ID" value="ORE89439.1"/>
    <property type="molecule type" value="Genomic_DNA"/>
</dbReference>
<keyword evidence="3" id="KW-1185">Reference proteome</keyword>
<dbReference type="Proteomes" id="UP000192342">
    <property type="component" value="Unassembled WGS sequence"/>
</dbReference>
<keyword evidence="1" id="KW-1133">Transmembrane helix</keyword>
<dbReference type="AlphaFoldDB" id="A0A1Y1SJR4"/>
<evidence type="ECO:0000313" key="2">
    <source>
        <dbReference type="EMBL" id="ORE89439.1"/>
    </source>
</evidence>
<keyword evidence="1" id="KW-0812">Transmembrane</keyword>
<evidence type="ECO:0000256" key="1">
    <source>
        <dbReference type="SAM" id="Phobius"/>
    </source>
</evidence>
<comment type="caution">
    <text evidence="2">The sequence shown here is derived from an EMBL/GenBank/DDBJ whole genome shotgun (WGS) entry which is preliminary data.</text>
</comment>